<feature type="transmembrane region" description="Helical" evidence="7">
    <location>
        <begin position="45"/>
        <end position="65"/>
    </location>
</feature>
<protein>
    <submittedName>
        <fullName evidence="8">Lipopolysaccharide biosynthesis protein</fullName>
    </submittedName>
</protein>
<comment type="subcellular location">
    <subcellularLocation>
        <location evidence="1">Cell membrane</location>
        <topology evidence="1">Multi-pass membrane protein</topology>
    </subcellularLocation>
</comment>
<keyword evidence="4 7" id="KW-0812">Transmembrane</keyword>
<feature type="transmembrane region" description="Helical" evidence="7">
    <location>
        <begin position="408"/>
        <end position="429"/>
    </location>
</feature>
<dbReference type="Proteomes" id="UP000501891">
    <property type="component" value="Chromosome"/>
</dbReference>
<organism evidence="8 9">
    <name type="scientific">Aerophototrophica crusticola</name>
    <dbReference type="NCBI Taxonomy" id="1709002"/>
    <lineage>
        <taxon>Bacteria</taxon>
        <taxon>Pseudomonadati</taxon>
        <taxon>Pseudomonadota</taxon>
        <taxon>Alphaproteobacteria</taxon>
        <taxon>Rhodospirillales</taxon>
        <taxon>Rhodospirillaceae</taxon>
        <taxon>Aerophototrophica</taxon>
    </lineage>
</organism>
<feature type="transmembrane region" description="Helical" evidence="7">
    <location>
        <begin position="353"/>
        <end position="371"/>
    </location>
</feature>
<reference evidence="8" key="1">
    <citation type="submission" date="2020-04" db="EMBL/GenBank/DDBJ databases">
        <title>A desert anoxygenic phototrophic bacterium fixes CO2 using RubisCO under aerobic conditions.</title>
        <authorList>
            <person name="Tang K."/>
        </authorList>
    </citation>
    <scope>NUCLEOTIDE SEQUENCE [LARGE SCALE GENOMIC DNA]</scope>
    <source>
        <strain evidence="8">MIMtkB3</strain>
    </source>
</reference>
<evidence type="ECO:0000256" key="1">
    <source>
        <dbReference type="ARBA" id="ARBA00004651"/>
    </source>
</evidence>
<feature type="transmembrane region" description="Helical" evidence="7">
    <location>
        <begin position="324"/>
        <end position="346"/>
    </location>
</feature>
<evidence type="ECO:0000256" key="3">
    <source>
        <dbReference type="ARBA" id="ARBA00022475"/>
    </source>
</evidence>
<accession>A0A858R7Q0</accession>
<evidence type="ECO:0000256" key="2">
    <source>
        <dbReference type="ARBA" id="ARBA00007430"/>
    </source>
</evidence>
<feature type="transmembrane region" description="Helical" evidence="7">
    <location>
        <begin position="377"/>
        <end position="396"/>
    </location>
</feature>
<evidence type="ECO:0000256" key="7">
    <source>
        <dbReference type="SAM" id="Phobius"/>
    </source>
</evidence>
<comment type="similarity">
    <text evidence="2">Belongs to the polysaccharide synthase family.</text>
</comment>
<gene>
    <name evidence="8" type="ORF">HHL28_09370</name>
</gene>
<feature type="transmembrane region" description="Helical" evidence="7">
    <location>
        <begin position="251"/>
        <end position="269"/>
    </location>
</feature>
<evidence type="ECO:0000256" key="6">
    <source>
        <dbReference type="ARBA" id="ARBA00023136"/>
    </source>
</evidence>
<name>A0A858R7Q0_9PROT</name>
<dbReference type="CDD" id="cd13127">
    <property type="entry name" value="MATE_tuaB_like"/>
    <property type="match status" value="1"/>
</dbReference>
<evidence type="ECO:0000256" key="4">
    <source>
        <dbReference type="ARBA" id="ARBA00022692"/>
    </source>
</evidence>
<dbReference type="KEGG" id="acru:HHL28_09370"/>
<keyword evidence="5 7" id="KW-1133">Transmembrane helix</keyword>
<dbReference type="EMBL" id="CP051775">
    <property type="protein sequence ID" value="QJE73272.1"/>
    <property type="molecule type" value="Genomic_DNA"/>
</dbReference>
<dbReference type="PANTHER" id="PTHR30250:SF10">
    <property type="entry name" value="LIPOPOLYSACCHARIDE BIOSYNTHESIS PROTEIN WZXC"/>
    <property type="match status" value="1"/>
</dbReference>
<feature type="transmembrane region" description="Helical" evidence="7">
    <location>
        <begin position="77"/>
        <end position="100"/>
    </location>
</feature>
<dbReference type="AlphaFoldDB" id="A0A858R7Q0"/>
<keyword evidence="6 7" id="KW-0472">Membrane</keyword>
<sequence>MRHRFSIAVIWSALGNWSREGINFLVFLILARLLGPEAYGLVGMAMVLAALAQIFLVDGIGTVLVQRKELEPGHIDMAFWLLLGVAGLISGAMLLGAQPLAAFYRLPEVADLVRFIAVLPPLFALCGVQVALLKRDMRFDVLTLRSILATIVGGLVGVGMALRGHGPYSLVAMFATQWTVQLIVLWAKSSWRPGLAARATHFRDIRRYVAETVGTRILMYLEQQLPRIGIGAFLGPVALGLFTMGWRLLEILSILVIMPVSQVAMPAFSRLQHDMERTAAALGSMLRLSVLLAFPAFIGLAAIAPVLVPLAFGEKWAEAVPVVQVMLLLGLPWAMTYCTSALMAGVGILRWRLILGWVSLAGLFLVLPVGYFHGMVALAWALVARAVLLLPLNFWVLRKELGIATGPLLQGVAPILIASLGMGAAVMAWQHELAGHLSPLALLASSILVGVVSYPPLVLLLARRAVMPLLRMLRGLRQVTP</sequence>
<dbReference type="InterPro" id="IPR050833">
    <property type="entry name" value="Poly_Biosynth_Transport"/>
</dbReference>
<evidence type="ECO:0000313" key="9">
    <source>
        <dbReference type="Proteomes" id="UP000501891"/>
    </source>
</evidence>
<dbReference type="Pfam" id="PF13440">
    <property type="entry name" value="Polysacc_synt_3"/>
    <property type="match status" value="1"/>
</dbReference>
<evidence type="ECO:0000256" key="5">
    <source>
        <dbReference type="ARBA" id="ARBA00022989"/>
    </source>
</evidence>
<dbReference type="GO" id="GO:0005886">
    <property type="term" value="C:plasma membrane"/>
    <property type="evidence" value="ECO:0007669"/>
    <property type="project" value="UniProtKB-SubCell"/>
</dbReference>
<feature type="transmembrane region" description="Helical" evidence="7">
    <location>
        <begin position="290"/>
        <end position="312"/>
    </location>
</feature>
<evidence type="ECO:0000313" key="8">
    <source>
        <dbReference type="EMBL" id="QJE73272.1"/>
    </source>
</evidence>
<feature type="transmembrane region" description="Helical" evidence="7">
    <location>
        <begin position="441"/>
        <end position="462"/>
    </location>
</feature>
<keyword evidence="3" id="KW-1003">Cell membrane</keyword>
<feature type="transmembrane region" description="Helical" evidence="7">
    <location>
        <begin position="112"/>
        <end position="133"/>
    </location>
</feature>
<feature type="transmembrane region" description="Helical" evidence="7">
    <location>
        <begin position="142"/>
        <end position="162"/>
    </location>
</feature>
<proteinExistence type="inferred from homology"/>
<dbReference type="PANTHER" id="PTHR30250">
    <property type="entry name" value="PST FAMILY PREDICTED COLANIC ACID TRANSPORTER"/>
    <property type="match status" value="1"/>
</dbReference>
<keyword evidence="9" id="KW-1185">Reference proteome</keyword>